<feature type="coiled-coil region" evidence="1">
    <location>
        <begin position="25"/>
        <end position="52"/>
    </location>
</feature>
<dbReference type="CDD" id="cd00303">
    <property type="entry name" value="retropepsin_like"/>
    <property type="match status" value="1"/>
</dbReference>
<feature type="region of interest" description="Disordered" evidence="2">
    <location>
        <begin position="508"/>
        <end position="535"/>
    </location>
</feature>
<evidence type="ECO:0008006" key="4">
    <source>
        <dbReference type="Google" id="ProtNLM"/>
    </source>
</evidence>
<accession>A0A6L2J305</accession>
<protein>
    <recommendedName>
        <fullName evidence="4">Reverse transcriptase domain-containing protein</fullName>
    </recommendedName>
</protein>
<dbReference type="PANTHER" id="PTHR33067:SF9">
    <property type="entry name" value="RNA-DIRECTED DNA POLYMERASE"/>
    <property type="match status" value="1"/>
</dbReference>
<dbReference type="Gene3D" id="2.40.70.10">
    <property type="entry name" value="Acid Proteases"/>
    <property type="match status" value="1"/>
</dbReference>
<proteinExistence type="predicted"/>
<dbReference type="AlphaFoldDB" id="A0A6L2J305"/>
<evidence type="ECO:0000256" key="2">
    <source>
        <dbReference type="SAM" id="MobiDB-lite"/>
    </source>
</evidence>
<dbReference type="PANTHER" id="PTHR33067">
    <property type="entry name" value="RNA-DIRECTED DNA POLYMERASE-RELATED"/>
    <property type="match status" value="1"/>
</dbReference>
<reference evidence="3" key="1">
    <citation type="journal article" date="2019" name="Sci. Rep.">
        <title>Draft genome of Tanacetum cinerariifolium, the natural source of mosquito coil.</title>
        <authorList>
            <person name="Yamashiro T."/>
            <person name="Shiraishi A."/>
            <person name="Satake H."/>
            <person name="Nakayama K."/>
        </authorList>
    </citation>
    <scope>NUCLEOTIDE SEQUENCE</scope>
</reference>
<evidence type="ECO:0000313" key="3">
    <source>
        <dbReference type="EMBL" id="GEU31206.1"/>
    </source>
</evidence>
<keyword evidence="1" id="KW-0175">Coiled coil</keyword>
<feature type="compositionally biased region" description="Polar residues" evidence="2">
    <location>
        <begin position="516"/>
        <end position="526"/>
    </location>
</feature>
<gene>
    <name evidence="3" type="ORF">Tci_003184</name>
</gene>
<feature type="compositionally biased region" description="Polar residues" evidence="2">
    <location>
        <begin position="725"/>
        <end position="736"/>
    </location>
</feature>
<feature type="region of interest" description="Disordered" evidence="2">
    <location>
        <begin position="723"/>
        <end position="753"/>
    </location>
</feature>
<dbReference type="InterPro" id="IPR021109">
    <property type="entry name" value="Peptidase_aspartic_dom_sf"/>
</dbReference>
<comment type="caution">
    <text evidence="3">The sequence shown here is derived from an EMBL/GenBank/DDBJ whole genome shotgun (WGS) entry which is preliminary data.</text>
</comment>
<sequence length="1011" mass="114592">MSLLQEVLDACAAFTRRVKHLEYDKVAQALEITKLKKRVKKLEKENRVKVLKLRRLHKVRASQRIDTSDDTVMEDASNQGRMINALDKDYDDLAEVQEVVDVVTTAELIIEVVIAASESVTAASTTIYAAEPQVYAATITVALVRVAAASTRRRKRVVIRDPKKGSTTIIPANTKSKDKGKGIMVEESKPMKKKQQIEMDEEYARKLHEELNKDIDWNIAIDHVKQKAKEDPFVQKCQMDKIKSESVKGLSMVKQRRYPLSRFTLDQMLNAVRLRVEEQSEMSLELLRTYDIRVAEALKYDVFILDSRLDTFYNALNPNDQDALDSAARGNFLDKIHRECLSIIESKSKQIIASLEDKLDIRMNRFEKSLNDMKAFVNPTAPIKAVEEVFVTCGANHSYNHCPLTCGNEFPIFHDNIQQFQTAAVGTFIQGNQNQQEFQKSFERKQEEFQNQMMNFMQNLHNNKASSSSSLPSNTIPTPRNEAKAITTQSGISYDGPPIPPSVVEKELEATKDTELPSTENIQPPSVQVPDKESVDEPFVVPKPKANLPYPLRLAKEKLHALIHMPKFAPMFKKLLNNKDKLIELTKTPLSENCSTVVLKKLLEKLGDPGRFLIPCDFSEFDNCLALANLGASINLMPLSIWKKLRLPSLNDTKMVLELADQTISKPTRVAENVFVKVGESDFHPEEIEIFLNDDSIPIGIENSVFNMEEDILFLERLLSEEPRQSPSMNPNQENSFVEEPEHSFNNGSESNEPAKDDFLVFTTFPNPLFNDNDDVTIHEDNVPIEESKVHSNSLFDNDEINSNELESHVESNFVEYLSNHDALIDSPQKIDNLEEFSGPLMPIHIAEEERIRREHVEYISRTEMLFTINPCPCPTIDIVTNTDDLLPPGVENDDDSDGEIDAVNELRVDNSISNFENKLSDNEAFDFDNPSIPLPPPEPPDVEFDLGDEISVVMNTIVKFECLDPRVEFDVSNDENDDYSSFMFAIYSKVFSFLLSAESEDTIFDPGISI</sequence>
<evidence type="ECO:0000256" key="1">
    <source>
        <dbReference type="SAM" id="Coils"/>
    </source>
</evidence>
<organism evidence="3">
    <name type="scientific">Tanacetum cinerariifolium</name>
    <name type="common">Dalmatian daisy</name>
    <name type="synonym">Chrysanthemum cinerariifolium</name>
    <dbReference type="NCBI Taxonomy" id="118510"/>
    <lineage>
        <taxon>Eukaryota</taxon>
        <taxon>Viridiplantae</taxon>
        <taxon>Streptophyta</taxon>
        <taxon>Embryophyta</taxon>
        <taxon>Tracheophyta</taxon>
        <taxon>Spermatophyta</taxon>
        <taxon>Magnoliopsida</taxon>
        <taxon>eudicotyledons</taxon>
        <taxon>Gunneridae</taxon>
        <taxon>Pentapetalae</taxon>
        <taxon>asterids</taxon>
        <taxon>campanulids</taxon>
        <taxon>Asterales</taxon>
        <taxon>Asteraceae</taxon>
        <taxon>Asteroideae</taxon>
        <taxon>Anthemideae</taxon>
        <taxon>Anthemidinae</taxon>
        <taxon>Tanacetum</taxon>
    </lineage>
</organism>
<dbReference type="EMBL" id="BKCJ010000229">
    <property type="protein sequence ID" value="GEU31206.1"/>
    <property type="molecule type" value="Genomic_DNA"/>
</dbReference>
<name>A0A6L2J305_TANCI</name>